<comment type="caution">
    <text evidence="2">The sequence shown here is derived from an EMBL/GenBank/DDBJ whole genome shotgun (WGS) entry which is preliminary data.</text>
</comment>
<dbReference type="RefSeq" id="WP_240714459.1">
    <property type="nucleotide sequence ID" value="NZ_JAKVTV010000005.1"/>
</dbReference>
<organism evidence="2 3">
    <name type="scientific">Christiangramia lutea</name>
    <dbReference type="NCBI Taxonomy" id="1607951"/>
    <lineage>
        <taxon>Bacteria</taxon>
        <taxon>Pseudomonadati</taxon>
        <taxon>Bacteroidota</taxon>
        <taxon>Flavobacteriia</taxon>
        <taxon>Flavobacteriales</taxon>
        <taxon>Flavobacteriaceae</taxon>
        <taxon>Christiangramia</taxon>
    </lineage>
</organism>
<evidence type="ECO:0000313" key="2">
    <source>
        <dbReference type="EMBL" id="MCH4824291.1"/>
    </source>
</evidence>
<accession>A0A9X2ABJ0</accession>
<dbReference type="AlphaFoldDB" id="A0A9X2ABJ0"/>
<reference evidence="2" key="1">
    <citation type="submission" date="2022-03" db="EMBL/GenBank/DDBJ databases">
        <title>Gramella crocea sp. nov., isolated from activated sludge of a seafood processing plant.</title>
        <authorList>
            <person name="Zhang X."/>
        </authorList>
    </citation>
    <scope>NUCLEOTIDE SEQUENCE</scope>
    <source>
        <strain evidence="2">YJ019</strain>
    </source>
</reference>
<keyword evidence="3" id="KW-1185">Reference proteome</keyword>
<proteinExistence type="predicted"/>
<gene>
    <name evidence="2" type="ORF">ML462_14035</name>
</gene>
<dbReference type="EMBL" id="JAKVTV010000005">
    <property type="protein sequence ID" value="MCH4824291.1"/>
    <property type="molecule type" value="Genomic_DNA"/>
</dbReference>
<evidence type="ECO:0000313" key="3">
    <source>
        <dbReference type="Proteomes" id="UP001139226"/>
    </source>
</evidence>
<sequence>MKSAFRIFLVLGLIVATVVSGFAKENPEVVTLASGTVVGSDLKNTLNEKFILKKFRHVGTWLGEVMSKDNWVNNDTIKIPKRAGDSAPSVLINNTVYPIATAGRDDEHVVVSLNKYDTENREVTDDELYAIAYDKEGDVNLELKEELEEKTTDHALHSISPVGNTADTPVLETTGEDDGTGRLRLTRKDLISLKGKLDKLKVPKKGRILVLNSDHANDLLQEDSSFEKGYHNRTEGAISINYYGFKIYEDVYTPVYDDTTLQKLAFDSVNPGRTSSIVFHKKTTAKAKGTVTRYARSSKEDPENRKSVMGYRLYFGCYALMDQGQAAIIDGKAAV</sequence>
<name>A0A9X2ABJ0_9FLAO</name>
<dbReference type="Proteomes" id="UP001139226">
    <property type="component" value="Unassembled WGS sequence"/>
</dbReference>
<feature type="region of interest" description="Disordered" evidence="1">
    <location>
        <begin position="158"/>
        <end position="179"/>
    </location>
</feature>
<protein>
    <submittedName>
        <fullName evidence="2">Uncharacterized protein</fullName>
    </submittedName>
</protein>
<evidence type="ECO:0000256" key="1">
    <source>
        <dbReference type="SAM" id="MobiDB-lite"/>
    </source>
</evidence>